<reference evidence="1 2" key="2">
    <citation type="journal article" date="2022" name="Mol. Ecol. Resour.">
        <title>The genomes of chicory, endive, great burdock and yacon provide insights into Asteraceae paleo-polyploidization history and plant inulin production.</title>
        <authorList>
            <person name="Fan W."/>
            <person name="Wang S."/>
            <person name="Wang H."/>
            <person name="Wang A."/>
            <person name="Jiang F."/>
            <person name="Liu H."/>
            <person name="Zhao H."/>
            <person name="Xu D."/>
            <person name="Zhang Y."/>
        </authorList>
    </citation>
    <scope>NUCLEOTIDE SEQUENCE [LARGE SCALE GENOMIC DNA]</scope>
    <source>
        <strain evidence="2">cv. Punajuju</strain>
        <tissue evidence="1">Leaves</tissue>
    </source>
</reference>
<organism evidence="1 2">
    <name type="scientific">Cichorium intybus</name>
    <name type="common">Chicory</name>
    <dbReference type="NCBI Taxonomy" id="13427"/>
    <lineage>
        <taxon>Eukaryota</taxon>
        <taxon>Viridiplantae</taxon>
        <taxon>Streptophyta</taxon>
        <taxon>Embryophyta</taxon>
        <taxon>Tracheophyta</taxon>
        <taxon>Spermatophyta</taxon>
        <taxon>Magnoliopsida</taxon>
        <taxon>eudicotyledons</taxon>
        <taxon>Gunneridae</taxon>
        <taxon>Pentapetalae</taxon>
        <taxon>asterids</taxon>
        <taxon>campanulids</taxon>
        <taxon>Asterales</taxon>
        <taxon>Asteraceae</taxon>
        <taxon>Cichorioideae</taxon>
        <taxon>Cichorieae</taxon>
        <taxon>Cichoriinae</taxon>
        <taxon>Cichorium</taxon>
    </lineage>
</organism>
<dbReference type="EMBL" id="CM042015">
    <property type="protein sequence ID" value="KAI3709853.1"/>
    <property type="molecule type" value="Genomic_DNA"/>
</dbReference>
<keyword evidence="2" id="KW-1185">Reference proteome</keyword>
<comment type="caution">
    <text evidence="1">The sequence shown here is derived from an EMBL/GenBank/DDBJ whole genome shotgun (WGS) entry which is preliminary data.</text>
</comment>
<accession>A0ACB9AJI8</accession>
<evidence type="ECO:0000313" key="2">
    <source>
        <dbReference type="Proteomes" id="UP001055811"/>
    </source>
</evidence>
<protein>
    <submittedName>
        <fullName evidence="1">Uncharacterized protein</fullName>
    </submittedName>
</protein>
<proteinExistence type="predicted"/>
<reference evidence="2" key="1">
    <citation type="journal article" date="2022" name="Mol. Ecol. Resour.">
        <title>The genomes of chicory, endive, great burdock and yacon provide insights into Asteraceae palaeo-polyploidization history and plant inulin production.</title>
        <authorList>
            <person name="Fan W."/>
            <person name="Wang S."/>
            <person name="Wang H."/>
            <person name="Wang A."/>
            <person name="Jiang F."/>
            <person name="Liu H."/>
            <person name="Zhao H."/>
            <person name="Xu D."/>
            <person name="Zhang Y."/>
        </authorList>
    </citation>
    <scope>NUCLEOTIDE SEQUENCE [LARGE SCALE GENOMIC DNA]</scope>
    <source>
        <strain evidence="2">cv. Punajuju</strain>
    </source>
</reference>
<name>A0ACB9AJI8_CICIN</name>
<sequence length="171" mass="17367">MGGFKLATPLAISMIVLIAFTSSGTVAQEFGAAPAPSPSMESAGMALQVPALLAAIVSLAACTSAVESREGSGSGKNEEKRSGFRFFLGSVRFRTRAHPYVLKNGSLMEGVKLSTALAITMIVLIAFTSSGTVAQEFGAAPAPSPSMENAGMALQVPALLAAIVALAACLF</sequence>
<evidence type="ECO:0000313" key="1">
    <source>
        <dbReference type="EMBL" id="KAI3709853.1"/>
    </source>
</evidence>
<dbReference type="Proteomes" id="UP001055811">
    <property type="component" value="Linkage Group LG07"/>
</dbReference>
<gene>
    <name evidence="1" type="ORF">L2E82_39621</name>
</gene>